<feature type="region of interest" description="Disordered" evidence="1">
    <location>
        <begin position="32"/>
        <end position="64"/>
    </location>
</feature>
<reference evidence="2 3" key="1">
    <citation type="journal article" date="2019" name="Int. J. Syst. Evol. Microbiol.">
        <title>The Global Catalogue of Microorganisms (GCM) 10K type strain sequencing project: providing services to taxonomists for standard genome sequencing and annotation.</title>
        <authorList>
            <consortium name="The Broad Institute Genomics Platform"/>
            <consortium name="The Broad Institute Genome Sequencing Center for Infectious Disease"/>
            <person name="Wu L."/>
            <person name="Ma J."/>
        </authorList>
    </citation>
    <scope>NUCLEOTIDE SEQUENCE [LARGE SCALE GENOMIC DNA]</scope>
    <source>
        <strain evidence="2 3">JCM 3325</strain>
    </source>
</reference>
<dbReference type="EMBL" id="BAAARW010000048">
    <property type="protein sequence ID" value="GAA2458832.1"/>
    <property type="molecule type" value="Genomic_DNA"/>
</dbReference>
<organism evidence="2 3">
    <name type="scientific">Actinomadura vinacea</name>
    <dbReference type="NCBI Taxonomy" id="115336"/>
    <lineage>
        <taxon>Bacteria</taxon>
        <taxon>Bacillati</taxon>
        <taxon>Actinomycetota</taxon>
        <taxon>Actinomycetes</taxon>
        <taxon>Streptosporangiales</taxon>
        <taxon>Thermomonosporaceae</taxon>
        <taxon>Actinomadura</taxon>
    </lineage>
</organism>
<evidence type="ECO:0008006" key="4">
    <source>
        <dbReference type="Google" id="ProtNLM"/>
    </source>
</evidence>
<evidence type="ECO:0000256" key="1">
    <source>
        <dbReference type="SAM" id="MobiDB-lite"/>
    </source>
</evidence>
<evidence type="ECO:0000313" key="3">
    <source>
        <dbReference type="Proteomes" id="UP001501231"/>
    </source>
</evidence>
<sequence>MLSVPSPTAGTPCAPPIRGYDLDRMVTAAGLLRETRSGSGTPGTRETGRRQLRGAGGQRRRGRDGQAAAAAIEAREAAATAFYDMDQAQKYLQGRVTVFADLDARAAAPVRDEFRGLGDAADAAAVAYIAVLDANELDDDRERGPGEYDAARRAFVAATDRLKEITADLNRFAERLAPQMARLEAALDSLPPRLTAARDAVAAADAAIAAARTAGMDASDPETELERAKAALAVLGSQGLGGLGLAGAMDQAEEVRRVAEHAKEAAEELPRLGEKVRNSLASVRTRSDMVAGRIEPVRQAMKLLLRNYSQSCWQDLKGAPEAVGGGVERARERLNEASRHVARNEWKQAQRALTAARTELNAAERRAGQVTGRVAELDAVAADPDRPAEAARFAVRDAQRLAVAQPGGAPPQHAGALDALVQRLDRAPRRLVGPHPDYWSYLRELESIKTAAGDVVSRIRAERAGQG</sequence>
<dbReference type="Proteomes" id="UP001501231">
    <property type="component" value="Unassembled WGS sequence"/>
</dbReference>
<accession>A0ABN3KJG3</accession>
<comment type="caution">
    <text evidence="2">The sequence shown here is derived from an EMBL/GenBank/DDBJ whole genome shotgun (WGS) entry which is preliminary data.</text>
</comment>
<proteinExistence type="predicted"/>
<gene>
    <name evidence="2" type="ORF">GCM10010191_93630</name>
</gene>
<evidence type="ECO:0000313" key="2">
    <source>
        <dbReference type="EMBL" id="GAA2458832.1"/>
    </source>
</evidence>
<keyword evidence="3" id="KW-1185">Reference proteome</keyword>
<name>A0ABN3KJG3_9ACTN</name>
<protein>
    <recommendedName>
        <fullName evidence="4">Molecular chaperone DnaJ</fullName>
    </recommendedName>
</protein>